<feature type="transmembrane region" description="Helical" evidence="5">
    <location>
        <begin position="93"/>
        <end position="114"/>
    </location>
</feature>
<keyword evidence="7" id="KW-1185">Reference proteome</keyword>
<sequence>MGFSVLQALLIAFFGVAALLKLIRHPHMVEEFEKFAYPYGLAYVAAVGEVLAVTLLIVGFFKPAYTAPGALLLFVIMLGAAFINFVKRPPSYGVGVLVIAALCVWLAGSQWLAFTETFL</sequence>
<dbReference type="GO" id="GO:0016020">
    <property type="term" value="C:membrane"/>
    <property type="evidence" value="ECO:0007669"/>
    <property type="project" value="UniProtKB-SubCell"/>
</dbReference>
<dbReference type="Pfam" id="PF13564">
    <property type="entry name" value="DoxX_2"/>
    <property type="match status" value="1"/>
</dbReference>
<accession>A0A7T4R003</accession>
<reference evidence="6 7" key="1">
    <citation type="submission" date="2020-12" db="EMBL/GenBank/DDBJ databases">
        <authorList>
            <person name="Shan Y."/>
        </authorList>
    </citation>
    <scope>NUCLEOTIDE SEQUENCE [LARGE SCALE GENOMIC DNA]</scope>
    <source>
        <strain evidence="7">csc3.9</strain>
    </source>
</reference>
<feature type="transmembrane region" description="Helical" evidence="5">
    <location>
        <begin position="67"/>
        <end position="86"/>
    </location>
</feature>
<dbReference type="InterPro" id="IPR032808">
    <property type="entry name" value="DoxX"/>
</dbReference>
<keyword evidence="4 5" id="KW-0472">Membrane</keyword>
<dbReference type="RefSeq" id="WP_198569420.1">
    <property type="nucleotide sequence ID" value="NZ_CP066167.1"/>
</dbReference>
<evidence type="ECO:0000313" key="7">
    <source>
        <dbReference type="Proteomes" id="UP000596063"/>
    </source>
</evidence>
<evidence type="ECO:0000256" key="1">
    <source>
        <dbReference type="ARBA" id="ARBA00004141"/>
    </source>
</evidence>
<protein>
    <submittedName>
        <fullName evidence="6">DoxX family protein</fullName>
    </submittedName>
</protein>
<evidence type="ECO:0000256" key="4">
    <source>
        <dbReference type="ARBA" id="ARBA00023136"/>
    </source>
</evidence>
<dbReference type="EMBL" id="CP066167">
    <property type="protein sequence ID" value="QQD17921.1"/>
    <property type="molecule type" value="Genomic_DNA"/>
</dbReference>
<keyword evidence="3 5" id="KW-1133">Transmembrane helix</keyword>
<keyword evidence="2 5" id="KW-0812">Transmembrane</keyword>
<dbReference type="KEGG" id="snan:I6N98_16505"/>
<comment type="subcellular location">
    <subcellularLocation>
        <location evidence="1">Membrane</location>
        <topology evidence="1">Multi-pass membrane protein</topology>
    </subcellularLocation>
</comment>
<feature type="transmembrane region" description="Helical" evidence="5">
    <location>
        <begin position="6"/>
        <end position="23"/>
    </location>
</feature>
<evidence type="ECO:0000256" key="3">
    <source>
        <dbReference type="ARBA" id="ARBA00022989"/>
    </source>
</evidence>
<dbReference type="AlphaFoldDB" id="A0A7T4R003"/>
<gene>
    <name evidence="6" type="ORF">I6N98_16505</name>
</gene>
<feature type="transmembrane region" description="Helical" evidence="5">
    <location>
        <begin position="35"/>
        <end position="61"/>
    </location>
</feature>
<name>A0A7T4R003_9GAMM</name>
<organism evidence="6 7">
    <name type="scientific">Spongiibacter nanhainus</name>
    <dbReference type="NCBI Taxonomy" id="2794344"/>
    <lineage>
        <taxon>Bacteria</taxon>
        <taxon>Pseudomonadati</taxon>
        <taxon>Pseudomonadota</taxon>
        <taxon>Gammaproteobacteria</taxon>
        <taxon>Cellvibrionales</taxon>
        <taxon>Spongiibacteraceae</taxon>
        <taxon>Spongiibacter</taxon>
    </lineage>
</organism>
<evidence type="ECO:0000313" key="6">
    <source>
        <dbReference type="EMBL" id="QQD17921.1"/>
    </source>
</evidence>
<evidence type="ECO:0000256" key="2">
    <source>
        <dbReference type="ARBA" id="ARBA00022692"/>
    </source>
</evidence>
<proteinExistence type="predicted"/>
<dbReference type="Proteomes" id="UP000596063">
    <property type="component" value="Chromosome"/>
</dbReference>
<evidence type="ECO:0000256" key="5">
    <source>
        <dbReference type="SAM" id="Phobius"/>
    </source>
</evidence>